<evidence type="ECO:0000256" key="2">
    <source>
        <dbReference type="SAM" id="Phobius"/>
    </source>
</evidence>
<sequence>MLKLTFANPAETLGKLAKTCLLFSILVIPLFFLPGTLNFLDMSKQLLLVFSVFFVLFCWFLKSLAEGKFSFNFGIFQLPALIFILIISLATVFSAYPYASFWGWPLVVSASFLTSLTLVLFYFLVPQFFSQKEEIIRPLFLLILSGLVAALFSLLQLLGASWLPFNFAKVSSFNTVGTVNSLGVFLAGLLPLGLAIFSFSSRPAKILLGLFLAVCLGFFFLINFWVVWVSLLVSSALMIVFGITRNRLFRLSWLILPMIFLAFSLFALGIKTPLFSLKTVPTEIYFSLRSTFEICLKAIKDFQPPISWAFGSGPGTFVFDYTKYKPKEINQTVFWDTKLDSASSEVFDRLATTGILGTLSFLLVIGLAFFLGLKKFLTKEGGENSDWILFAGTLAAFAGITSSLFFYPANLSLNFLFWLVLAILFVLVGGKPKVFGFQSLTPASLEGQKKGKKEVVLGRRLLVSFGFIAFLILGLAMIFFMGQRYFAERSYLKALQAVQEKNILKAEDYLGTAVRLTGAKQDIYWRDLAQLYIFRVNEELAKESVSIPDKLKTINAFAEQAFLSSQTATALSPQNVLNWSVRGFVFGNLAGFIQEADNYKAAIWQAVNAYERALSLEPVNPYLFTELGKIHFARVLNITKEDDQRKEAIIGVSRENFEKAISLKPDYVPAHLQMAFLNLHQGKTKEAISELEISRALAPADSQVAFQLGLAYQTDDQLDKAKAELERAVNLDENYANARYFLGLLYDKEGDKEKAITQFEKILQLNPDNEMIKKILANLAEGKPALEKTEAETPEPFPEKE</sequence>
<evidence type="ECO:0000256" key="1">
    <source>
        <dbReference type="PROSITE-ProRule" id="PRU00339"/>
    </source>
</evidence>
<proteinExistence type="predicted"/>
<evidence type="ECO:0000313" key="4">
    <source>
        <dbReference type="Proteomes" id="UP000229390"/>
    </source>
</evidence>
<evidence type="ECO:0000313" key="3">
    <source>
        <dbReference type="EMBL" id="PIS38829.1"/>
    </source>
</evidence>
<dbReference type="Gene3D" id="1.25.40.10">
    <property type="entry name" value="Tetratricopeptide repeat domain"/>
    <property type="match status" value="1"/>
</dbReference>
<dbReference type="PANTHER" id="PTHR12558:SF13">
    <property type="entry name" value="CELL DIVISION CYCLE PROTEIN 27 HOMOLOG"/>
    <property type="match status" value="1"/>
</dbReference>
<keyword evidence="2" id="KW-1133">Transmembrane helix</keyword>
<organism evidence="3 4">
    <name type="scientific">Candidatus Nealsonbacteria bacterium CG08_land_8_20_14_0_20_43_11</name>
    <dbReference type="NCBI Taxonomy" id="1974706"/>
    <lineage>
        <taxon>Bacteria</taxon>
        <taxon>Candidatus Nealsoniibacteriota</taxon>
    </lineage>
</organism>
<accession>A0A2M6T0H1</accession>
<feature type="transmembrane region" description="Helical" evidence="2">
    <location>
        <begin position="251"/>
        <end position="270"/>
    </location>
</feature>
<keyword evidence="1" id="KW-0802">TPR repeat</keyword>
<feature type="transmembrane region" description="Helical" evidence="2">
    <location>
        <begin position="206"/>
        <end position="222"/>
    </location>
</feature>
<dbReference type="PROSITE" id="PS50293">
    <property type="entry name" value="TPR_REGION"/>
    <property type="match status" value="1"/>
</dbReference>
<feature type="transmembrane region" description="Helical" evidence="2">
    <location>
        <begin position="385"/>
        <end position="407"/>
    </location>
</feature>
<gene>
    <name evidence="3" type="ORF">COT34_01620</name>
</gene>
<dbReference type="InterPro" id="IPR019734">
    <property type="entry name" value="TPR_rpt"/>
</dbReference>
<feature type="transmembrane region" description="Helical" evidence="2">
    <location>
        <begin position="20"/>
        <end position="40"/>
    </location>
</feature>
<feature type="transmembrane region" description="Helical" evidence="2">
    <location>
        <begin position="228"/>
        <end position="244"/>
    </location>
</feature>
<dbReference type="SMART" id="SM00028">
    <property type="entry name" value="TPR"/>
    <property type="match status" value="3"/>
</dbReference>
<dbReference type="EMBL" id="PEYE01000028">
    <property type="protein sequence ID" value="PIS38829.1"/>
    <property type="molecule type" value="Genomic_DNA"/>
</dbReference>
<feature type="transmembrane region" description="Helical" evidence="2">
    <location>
        <begin position="350"/>
        <end position="373"/>
    </location>
</feature>
<reference evidence="4" key="1">
    <citation type="submission" date="2017-09" db="EMBL/GenBank/DDBJ databases">
        <title>Depth-based differentiation of microbial function through sediment-hosted aquifers and enrichment of novel symbionts in the deep terrestrial subsurface.</title>
        <authorList>
            <person name="Probst A.J."/>
            <person name="Ladd B."/>
            <person name="Jarett J.K."/>
            <person name="Geller-Mcgrath D.E."/>
            <person name="Sieber C.M.K."/>
            <person name="Emerson J.B."/>
            <person name="Anantharaman K."/>
            <person name="Thomas B.C."/>
            <person name="Malmstrom R."/>
            <person name="Stieglmeier M."/>
            <person name="Klingl A."/>
            <person name="Woyke T."/>
            <person name="Ryan C.M."/>
            <person name="Banfield J.F."/>
        </authorList>
    </citation>
    <scope>NUCLEOTIDE SEQUENCE [LARGE SCALE GENOMIC DNA]</scope>
</reference>
<feature type="transmembrane region" description="Helical" evidence="2">
    <location>
        <begin position="179"/>
        <end position="199"/>
    </location>
</feature>
<name>A0A2M6T0H1_9BACT</name>
<comment type="caution">
    <text evidence="3">The sequence shown here is derived from an EMBL/GenBank/DDBJ whole genome shotgun (WGS) entry which is preliminary data.</text>
</comment>
<dbReference type="PROSITE" id="PS50005">
    <property type="entry name" value="TPR"/>
    <property type="match status" value="2"/>
</dbReference>
<dbReference type="PANTHER" id="PTHR12558">
    <property type="entry name" value="CELL DIVISION CYCLE 16,23,27"/>
    <property type="match status" value="1"/>
</dbReference>
<dbReference type="Proteomes" id="UP000229390">
    <property type="component" value="Unassembled WGS sequence"/>
</dbReference>
<feature type="repeat" description="TPR" evidence="1">
    <location>
        <begin position="736"/>
        <end position="769"/>
    </location>
</feature>
<feature type="transmembrane region" description="Helical" evidence="2">
    <location>
        <begin position="136"/>
        <end position="159"/>
    </location>
</feature>
<protein>
    <submittedName>
        <fullName evidence="3">Uncharacterized protein</fullName>
    </submittedName>
</protein>
<feature type="transmembrane region" description="Helical" evidence="2">
    <location>
        <begin position="102"/>
        <end position="124"/>
    </location>
</feature>
<dbReference type="Pfam" id="PF00515">
    <property type="entry name" value="TPR_1"/>
    <property type="match status" value="1"/>
</dbReference>
<dbReference type="AlphaFoldDB" id="A0A2M6T0H1"/>
<feature type="transmembrane region" description="Helical" evidence="2">
    <location>
        <begin position="76"/>
        <end position="96"/>
    </location>
</feature>
<feature type="transmembrane region" description="Helical" evidence="2">
    <location>
        <begin position="46"/>
        <end position="64"/>
    </location>
</feature>
<dbReference type="Pfam" id="PF13181">
    <property type="entry name" value="TPR_8"/>
    <property type="match status" value="1"/>
</dbReference>
<dbReference type="InterPro" id="IPR011990">
    <property type="entry name" value="TPR-like_helical_dom_sf"/>
</dbReference>
<feature type="transmembrane region" description="Helical" evidence="2">
    <location>
        <begin position="413"/>
        <end position="430"/>
    </location>
</feature>
<dbReference type="SUPFAM" id="SSF48452">
    <property type="entry name" value="TPR-like"/>
    <property type="match status" value="1"/>
</dbReference>
<keyword evidence="2" id="KW-0812">Transmembrane</keyword>
<keyword evidence="2" id="KW-0472">Membrane</keyword>
<feature type="transmembrane region" description="Helical" evidence="2">
    <location>
        <begin position="461"/>
        <end position="482"/>
    </location>
</feature>
<feature type="repeat" description="TPR" evidence="1">
    <location>
        <begin position="702"/>
        <end position="735"/>
    </location>
</feature>